<sequence>MALTVYPLDAGTVGPTGPEGPQGPKGDKGDKGDTGATGATGATGTAGAAGSQMLRGTSAPAAGTGINGDWYCWEDTRTFLGVTNTTFTFYRKESGNWVQVGNTVAGAKWYLNNTSTSSADTKPGDMLLRYDNGDIYQRSASGWGTAIGNLKGPKGDTGATGPQGPQGLPGDGAVNTVNSVSPDVAGNVQLTAANVGALASTGGIVTGHTEFKPTTGHAISAYGSSDPSTYFRVTSDGHPYSNSKRSTFYNVGVGDTTTDFGGGTFVLGVKNASVVPTTTPTNGVQMWSEGGKLKLRGTDGVINTVNDFMPKSGGTFTGDFSLEGTSGSYRQFSLDVGGLKRWTFQKDDVVEPGDGSGSNLRISSRNDDGSFKSTVFFADRGTGQVAIGTTVPYSNTKLSTAGAIGLKDIASDPTTATGGAAIYSKSGLLYVKEGDGTVFQLEDSIPLTQRAAANGVATLDSGTKIPIAQIPDVAASSNFTPESLGVKAWVGPPSDMSSGFTYPGVGTGRMSAVYVNRSMSVSQIVWHFYGYAGGLLTGSWAGIYNTSGTLMRATGDLSTATYEPEEQHDVGGGWSSSNLTSAITLSPGIYYVLWRMNYTASPVDGPAMGRLENSEATPSRMGISNNIWMHGIYTTSATSAPSTITTANFQRGGTRFWVALA</sequence>
<dbReference type="Proteomes" id="UP000225844">
    <property type="component" value="Segment"/>
</dbReference>
<protein>
    <recommendedName>
        <fullName evidence="4">Minor tail protein</fullName>
    </recommendedName>
</protein>
<evidence type="ECO:0000313" key="2">
    <source>
        <dbReference type="EMBL" id="AKY03478.1"/>
    </source>
</evidence>
<evidence type="ECO:0000313" key="3">
    <source>
        <dbReference type="Proteomes" id="UP000225844"/>
    </source>
</evidence>
<feature type="region of interest" description="Disordered" evidence="1">
    <location>
        <begin position="1"/>
        <end position="51"/>
    </location>
</feature>
<name>A0A0K1Y989_9CAUD</name>
<feature type="compositionally biased region" description="Low complexity" evidence="1">
    <location>
        <begin position="34"/>
        <end position="50"/>
    </location>
</feature>
<keyword evidence="3" id="KW-1185">Reference proteome</keyword>
<reference evidence="2 3" key="1">
    <citation type="submission" date="2015-06" db="EMBL/GenBank/DDBJ databases">
        <authorList>
            <person name="Zinanti J.F."/>
            <person name="Ahmed T."/>
            <person name="Alvarez G.E."/>
            <person name="Cox E.C."/>
            <person name="Garcia C."/>
            <person name="Layton S.R."/>
            <person name="Bhuiyan S."/>
            <person name="Donegan-Quick R."/>
            <person name="Benjamin R.C."/>
            <person name="Hughes L.E."/>
            <person name="Bradley K.W."/>
            <person name="Asai D.J."/>
            <person name="Bowman C.A."/>
            <person name="Russell D.A."/>
            <person name="Pope W.H."/>
            <person name="Jacobs-Sera D."/>
            <person name="Hendrix R.W."/>
            <person name="Hatfull G.F."/>
        </authorList>
    </citation>
    <scope>NUCLEOTIDE SEQUENCE [LARGE SCALE GENOMIC DNA]</scope>
</reference>
<accession>A0A0K1Y989</accession>
<feature type="region of interest" description="Disordered" evidence="1">
    <location>
        <begin position="150"/>
        <end position="172"/>
    </location>
</feature>
<evidence type="ECO:0000256" key="1">
    <source>
        <dbReference type="SAM" id="MobiDB-lite"/>
    </source>
</evidence>
<proteinExistence type="predicted"/>
<evidence type="ECO:0008006" key="4">
    <source>
        <dbReference type="Google" id="ProtNLM"/>
    </source>
</evidence>
<dbReference type="EMBL" id="KT124228">
    <property type="protein sequence ID" value="AKY03478.1"/>
    <property type="molecule type" value="Genomic_DNA"/>
</dbReference>
<feature type="compositionally biased region" description="Low complexity" evidence="1">
    <location>
        <begin position="156"/>
        <end position="172"/>
    </location>
</feature>
<organism evidence="2 3">
    <name type="scientific">Streptomyces phage Danzina</name>
    <dbReference type="NCBI Taxonomy" id="1690427"/>
    <lineage>
        <taxon>Viruses</taxon>
        <taxon>Duplodnaviria</taxon>
        <taxon>Heunggongvirae</taxon>
        <taxon>Uroviricota</taxon>
        <taxon>Caudoviricetes</taxon>
        <taxon>Arquatrovirinae</taxon>
        <taxon>Likavirus</taxon>
        <taxon>Likavirus danzina</taxon>
    </lineage>
</organism>
<gene>
    <name evidence="2" type="ORF">SEA_DANZINA_23</name>
</gene>